<accession>A0ABT5XA63</accession>
<gene>
    <name evidence="1" type="ORF">P0O15_10355</name>
</gene>
<reference evidence="1 2" key="1">
    <citation type="submission" date="2023-03" db="EMBL/GenBank/DDBJ databases">
        <title>WGS of Methanotrichaceae archaeon Mx.</title>
        <authorList>
            <person name="Sorokin D.Y."/>
            <person name="Merkel A.Y."/>
        </authorList>
    </citation>
    <scope>NUCLEOTIDE SEQUENCE [LARGE SCALE GENOMIC DNA]</scope>
    <source>
        <strain evidence="1 2">Mx</strain>
    </source>
</reference>
<dbReference type="EMBL" id="JARFPK010000047">
    <property type="protein sequence ID" value="MDF0591561.1"/>
    <property type="molecule type" value="Genomic_DNA"/>
</dbReference>
<dbReference type="RefSeq" id="WP_316967292.1">
    <property type="nucleotide sequence ID" value="NZ_JARFPK010000047.1"/>
</dbReference>
<protein>
    <submittedName>
        <fullName evidence="1">SIR2 family protein</fullName>
    </submittedName>
</protein>
<evidence type="ECO:0000313" key="2">
    <source>
        <dbReference type="Proteomes" id="UP001220010"/>
    </source>
</evidence>
<dbReference type="Proteomes" id="UP001220010">
    <property type="component" value="Unassembled WGS sequence"/>
</dbReference>
<name>A0ABT5XA63_9EURY</name>
<dbReference type="Pfam" id="PF13289">
    <property type="entry name" value="SIR2_2"/>
    <property type="match status" value="1"/>
</dbReference>
<proteinExistence type="predicted"/>
<evidence type="ECO:0000313" key="1">
    <source>
        <dbReference type="EMBL" id="MDF0591561.1"/>
    </source>
</evidence>
<keyword evidence="2" id="KW-1185">Reference proteome</keyword>
<comment type="caution">
    <text evidence="1">The sequence shown here is derived from an EMBL/GenBank/DDBJ whole genome shotgun (WGS) entry which is preliminary data.</text>
</comment>
<sequence>MTEDLSSLRDEAFRDPIDQLKQLLSQSSQSFLFGAGCSRCANLPLMEELTDQVLKNETLSRNTKDILEFLVEEFKGPGVSTIEDYMSDLIDRLSIAQRRHDCKVDNCMLKLDKEYSLEDLRRSLEEIKYVIARSIIDKEIEISTHRNFIRAVHGMSRSGKLLNSPAVNYFILNYDTLIEDSLALERVPYVDGFSGGVTGWWDSNWSRNEDIAARVFKVHGSIDWCLLEGDVLPRRIRPGIKSISHDERFMIWPAATKYRETQRDPYAQMISCMRKILRPSINTDAILTICGYGFGDSHINLELDRALRESEQRLTIVAFTNENKPNGQLKKWIEDHDVQDQVRIYANRGFFHGDKQIESNSDLPWWKFETVTRLLGGER</sequence>
<organism evidence="1 2">
    <name type="scientific">Candidatus Methanocrinis natronophilus</name>
    <dbReference type="NCBI Taxonomy" id="3033396"/>
    <lineage>
        <taxon>Archaea</taxon>
        <taxon>Methanobacteriati</taxon>
        <taxon>Methanobacteriota</taxon>
        <taxon>Stenosarchaea group</taxon>
        <taxon>Methanomicrobia</taxon>
        <taxon>Methanotrichales</taxon>
        <taxon>Methanotrichaceae</taxon>
        <taxon>Methanocrinis</taxon>
    </lineage>
</organism>